<evidence type="ECO:0000256" key="11">
    <source>
        <dbReference type="ARBA" id="ARBA00022842"/>
    </source>
</evidence>
<feature type="binding site" evidence="18">
    <location>
        <position position="52"/>
    </location>
    <ligand>
        <name>substrate</name>
    </ligand>
</feature>
<proteinExistence type="predicted"/>
<evidence type="ECO:0000256" key="18">
    <source>
        <dbReference type="PIRSR" id="PIRSR606309-2"/>
    </source>
</evidence>
<evidence type="ECO:0000256" key="6">
    <source>
        <dbReference type="ARBA" id="ARBA00022705"/>
    </source>
</evidence>
<evidence type="ECO:0000256" key="5">
    <source>
        <dbReference type="ARBA" id="ARBA00022695"/>
    </source>
</evidence>
<evidence type="ECO:0000256" key="12">
    <source>
        <dbReference type="ARBA" id="ARBA00022932"/>
    </source>
</evidence>
<feature type="domain" description="Exonuclease" evidence="21">
    <location>
        <begin position="2"/>
        <end position="172"/>
    </location>
</feature>
<evidence type="ECO:0000256" key="13">
    <source>
        <dbReference type="ARBA" id="ARBA00023211"/>
    </source>
</evidence>
<dbReference type="InterPro" id="IPR012337">
    <property type="entry name" value="RNaseH-like_sf"/>
</dbReference>
<dbReference type="Pfam" id="PF00929">
    <property type="entry name" value="RNase_T"/>
    <property type="match status" value="1"/>
</dbReference>
<evidence type="ECO:0000256" key="15">
    <source>
        <dbReference type="ARBA" id="ARBA00026073"/>
    </source>
</evidence>
<comment type="function">
    <text evidence="14 20">DNA polymerase III is a complex, multichain enzyme responsible for most of the replicative synthesis in bacteria. The epsilon subunit contain the editing function and is a proofreading 3'-5' exonuclease.</text>
</comment>
<dbReference type="GO" id="GO:0046872">
    <property type="term" value="F:metal ion binding"/>
    <property type="evidence" value="ECO:0007669"/>
    <property type="project" value="UniProtKB-KW"/>
</dbReference>
<dbReference type="GO" id="GO:0005829">
    <property type="term" value="C:cytosol"/>
    <property type="evidence" value="ECO:0007669"/>
    <property type="project" value="TreeGrafter"/>
</dbReference>
<evidence type="ECO:0000256" key="20">
    <source>
        <dbReference type="RuleBase" id="RU364087"/>
    </source>
</evidence>
<organism evidence="22 23">
    <name type="scientific">Govanella unica</name>
    <dbReference type="NCBI Taxonomy" id="2975056"/>
    <lineage>
        <taxon>Bacteria</taxon>
        <taxon>Pseudomonadati</taxon>
        <taxon>Pseudomonadota</taxon>
        <taxon>Alphaproteobacteria</taxon>
        <taxon>Emcibacterales</taxon>
        <taxon>Govanellaceae</taxon>
        <taxon>Govanella</taxon>
    </lineage>
</organism>
<reference evidence="22" key="1">
    <citation type="submission" date="2022-08" db="EMBL/GenBank/DDBJ databases">
        <authorList>
            <person name="Vandamme P."/>
            <person name="Hettiarachchi A."/>
            <person name="Peeters C."/>
            <person name="Cnockaert M."/>
            <person name="Carlier A."/>
        </authorList>
    </citation>
    <scope>NUCLEOTIDE SEQUENCE</scope>
    <source>
        <strain evidence="22">LMG 31809</strain>
    </source>
</reference>
<evidence type="ECO:0000256" key="9">
    <source>
        <dbReference type="ARBA" id="ARBA00022801"/>
    </source>
</evidence>
<evidence type="ECO:0000313" key="23">
    <source>
        <dbReference type="Proteomes" id="UP001141619"/>
    </source>
</evidence>
<evidence type="ECO:0000256" key="1">
    <source>
        <dbReference type="ARBA" id="ARBA00001936"/>
    </source>
</evidence>
<keyword evidence="10 20" id="KW-0269">Exonuclease</keyword>
<dbReference type="InterPro" id="IPR013520">
    <property type="entry name" value="Ribonucl_H"/>
</dbReference>
<feature type="binding site" evidence="18">
    <location>
        <position position="9"/>
    </location>
    <ligand>
        <name>substrate</name>
    </ligand>
</feature>
<dbReference type="InterPro" id="IPR036397">
    <property type="entry name" value="RNaseH_sf"/>
</dbReference>
<dbReference type="AlphaFoldDB" id="A0A9X3TV86"/>
<keyword evidence="4 20" id="KW-0808">Transferase</keyword>
<keyword evidence="7 20" id="KW-0540">Nuclease</keyword>
<evidence type="ECO:0000313" key="22">
    <source>
        <dbReference type="EMBL" id="MDA5192374.1"/>
    </source>
</evidence>
<keyword evidence="23" id="KW-1185">Reference proteome</keyword>
<accession>A0A9X3TV86</accession>
<dbReference type="Proteomes" id="UP001141619">
    <property type="component" value="Unassembled WGS sequence"/>
</dbReference>
<comment type="cofactor">
    <cofactor evidence="1 20">
        <name>Mn(2+)</name>
        <dbReference type="ChEBI" id="CHEBI:29035"/>
    </cofactor>
</comment>
<dbReference type="NCBIfam" id="NF004316">
    <property type="entry name" value="PRK05711.1"/>
    <property type="match status" value="1"/>
</dbReference>
<comment type="cofactor">
    <cofactor evidence="19">
        <name>Mg(2+)</name>
        <dbReference type="ChEBI" id="CHEBI:18420"/>
    </cofactor>
    <cofactor evidence="19">
        <name>Mn(2+)</name>
        <dbReference type="ChEBI" id="CHEBI:29035"/>
    </cofactor>
    <text evidence="19">Binds 2 divalent metal cations. Magnesium or manganese.</text>
</comment>
<protein>
    <recommendedName>
        <fullName evidence="3 20">DNA polymerase III subunit epsilon</fullName>
        <ecNumber evidence="2 20">2.7.7.7</ecNumber>
    </recommendedName>
</protein>
<dbReference type="NCBIfam" id="TIGR01406">
    <property type="entry name" value="dnaQ_proteo"/>
    <property type="match status" value="1"/>
</dbReference>
<comment type="subunit">
    <text evidence="15 20">DNA polymerase III contains a core (composed of alpha, epsilon and theta chains) that associates with a tau subunit. This core dimerizes to form the POLIII' complex. PolIII' associates with the gamma complex (composed of gamma, delta, delta', psi and chi chains) and with the beta chain to form the complete DNA polymerase III complex.</text>
</comment>
<dbReference type="PANTHER" id="PTHR30231">
    <property type="entry name" value="DNA POLYMERASE III SUBUNIT EPSILON"/>
    <property type="match status" value="1"/>
</dbReference>
<keyword evidence="5 20" id="KW-0548">Nucleotidyltransferase</keyword>
<evidence type="ECO:0000256" key="17">
    <source>
        <dbReference type="PIRSR" id="PIRSR606309-1"/>
    </source>
</evidence>
<evidence type="ECO:0000259" key="21">
    <source>
        <dbReference type="SMART" id="SM00479"/>
    </source>
</evidence>
<dbReference type="EC" id="2.7.7.7" evidence="2 20"/>
<dbReference type="GO" id="GO:0003677">
    <property type="term" value="F:DNA binding"/>
    <property type="evidence" value="ECO:0007669"/>
    <property type="project" value="InterPro"/>
</dbReference>
<dbReference type="NCBIfam" id="TIGR00573">
    <property type="entry name" value="dnaq"/>
    <property type="match status" value="1"/>
</dbReference>
<evidence type="ECO:0000256" key="3">
    <source>
        <dbReference type="ARBA" id="ARBA00020352"/>
    </source>
</evidence>
<keyword evidence="12 20" id="KW-0239">DNA-directed DNA polymerase</keyword>
<feature type="binding site" evidence="18">
    <location>
        <position position="7"/>
    </location>
    <ligand>
        <name>substrate</name>
    </ligand>
</feature>
<name>A0A9X3TV86_9PROT</name>
<dbReference type="GO" id="GO:0003887">
    <property type="term" value="F:DNA-directed DNA polymerase activity"/>
    <property type="evidence" value="ECO:0007669"/>
    <property type="project" value="UniProtKB-KW"/>
</dbReference>
<feature type="binding site" evidence="19">
    <location>
        <position position="9"/>
    </location>
    <ligand>
        <name>a divalent metal cation</name>
        <dbReference type="ChEBI" id="CHEBI:60240"/>
        <label>1</label>
        <note>catalytic</note>
    </ligand>
</feature>
<dbReference type="SMART" id="SM00479">
    <property type="entry name" value="EXOIII"/>
    <property type="match status" value="1"/>
</dbReference>
<evidence type="ECO:0000256" key="10">
    <source>
        <dbReference type="ARBA" id="ARBA00022839"/>
    </source>
</evidence>
<dbReference type="GO" id="GO:0008408">
    <property type="term" value="F:3'-5' exonuclease activity"/>
    <property type="evidence" value="ECO:0007669"/>
    <property type="project" value="TreeGrafter"/>
</dbReference>
<comment type="catalytic activity">
    <reaction evidence="16 20">
        <text>DNA(n) + a 2'-deoxyribonucleoside 5'-triphosphate = DNA(n+1) + diphosphate</text>
        <dbReference type="Rhea" id="RHEA:22508"/>
        <dbReference type="Rhea" id="RHEA-COMP:17339"/>
        <dbReference type="Rhea" id="RHEA-COMP:17340"/>
        <dbReference type="ChEBI" id="CHEBI:33019"/>
        <dbReference type="ChEBI" id="CHEBI:61560"/>
        <dbReference type="ChEBI" id="CHEBI:173112"/>
        <dbReference type="EC" id="2.7.7.7"/>
    </reaction>
</comment>
<dbReference type="SUPFAM" id="SSF53098">
    <property type="entry name" value="Ribonuclease H-like"/>
    <property type="match status" value="1"/>
</dbReference>
<feature type="binding site" evidence="19">
    <location>
        <position position="7"/>
    </location>
    <ligand>
        <name>a divalent metal cation</name>
        <dbReference type="ChEBI" id="CHEBI:60240"/>
        <label>1</label>
        <note>catalytic</note>
    </ligand>
</feature>
<evidence type="ECO:0000256" key="4">
    <source>
        <dbReference type="ARBA" id="ARBA00022679"/>
    </source>
</evidence>
<keyword evidence="13 19" id="KW-0464">Manganese</keyword>
<keyword evidence="8 19" id="KW-0479">Metal-binding</keyword>
<feature type="binding site" evidence="19">
    <location>
        <position position="155"/>
    </location>
    <ligand>
        <name>a divalent metal cation</name>
        <dbReference type="ChEBI" id="CHEBI:60240"/>
        <label>1</label>
        <note>catalytic</note>
    </ligand>
</feature>
<evidence type="ECO:0000256" key="8">
    <source>
        <dbReference type="ARBA" id="ARBA00022723"/>
    </source>
</evidence>
<evidence type="ECO:0000256" key="16">
    <source>
        <dbReference type="ARBA" id="ARBA00049244"/>
    </source>
</evidence>
<gene>
    <name evidence="20 22" type="primary">dnaQ</name>
    <name evidence="22" type="ORF">NYP16_00175</name>
</gene>
<evidence type="ECO:0000256" key="7">
    <source>
        <dbReference type="ARBA" id="ARBA00022722"/>
    </source>
</evidence>
<dbReference type="RefSeq" id="WP_274942083.1">
    <property type="nucleotide sequence ID" value="NZ_JANWOI010000001.1"/>
</dbReference>
<dbReference type="Gene3D" id="3.30.420.10">
    <property type="entry name" value="Ribonuclease H-like superfamily/Ribonuclease H"/>
    <property type="match status" value="1"/>
</dbReference>
<dbReference type="EMBL" id="JANWOI010000001">
    <property type="protein sequence ID" value="MDA5192374.1"/>
    <property type="molecule type" value="Genomic_DNA"/>
</dbReference>
<reference evidence="22" key="2">
    <citation type="journal article" date="2023" name="Syst. Appl. Microbiol.">
        <title>Govania unica gen. nov., sp. nov., a rare biosphere bacterium that represents a novel family in the class Alphaproteobacteria.</title>
        <authorList>
            <person name="Vandamme P."/>
            <person name="Peeters C."/>
            <person name="Hettiarachchi A."/>
            <person name="Cnockaert M."/>
            <person name="Carlier A."/>
        </authorList>
    </citation>
    <scope>NUCLEOTIDE SEQUENCE</scope>
    <source>
        <strain evidence="22">LMG 31809</strain>
    </source>
</reference>
<evidence type="ECO:0000256" key="14">
    <source>
        <dbReference type="ARBA" id="ARBA00025483"/>
    </source>
</evidence>
<evidence type="ECO:0000256" key="2">
    <source>
        <dbReference type="ARBA" id="ARBA00012417"/>
    </source>
</evidence>
<dbReference type="CDD" id="cd06131">
    <property type="entry name" value="DNA_pol_III_epsilon_Ecoli_like"/>
    <property type="match status" value="1"/>
</dbReference>
<comment type="caution">
    <text evidence="22">The sequence shown here is derived from an EMBL/GenBank/DDBJ whole genome shotgun (WGS) entry which is preliminary data.</text>
</comment>
<keyword evidence="11 19" id="KW-0460">Magnesium</keyword>
<keyword evidence="9 20" id="KW-0378">Hydrolase</keyword>
<sequence length="223" mass="24433">MREIVFDTETTGFDPASGDRVVEIGCVEIVNLIPTGRSFHKYVNPERDMPAEAFAVHGLSAEFLRGHPLFAEVVAEFLDFIGDDQLVAHNAEFDIKFLNFELKKLGFPPLAAVRVVDTLAIARRKFPGSPSSLDALCKRFGIDNSVRDKHGALLDSELLAEVYLELMGGRQVGLELGSAAAAKTVAKSAREFRAPRPHAASDTELAAHTAFVDKLKNAVWRQT</sequence>
<dbReference type="PANTHER" id="PTHR30231:SF41">
    <property type="entry name" value="DNA POLYMERASE III SUBUNIT EPSILON"/>
    <property type="match status" value="1"/>
</dbReference>
<dbReference type="GO" id="GO:0045004">
    <property type="term" value="P:DNA replication proofreading"/>
    <property type="evidence" value="ECO:0007669"/>
    <property type="project" value="TreeGrafter"/>
</dbReference>
<dbReference type="InterPro" id="IPR006054">
    <property type="entry name" value="DnaQ"/>
</dbReference>
<dbReference type="FunFam" id="3.30.420.10:FF:000012">
    <property type="entry name" value="DNA polymerase III subunit epsilon"/>
    <property type="match status" value="1"/>
</dbReference>
<evidence type="ECO:0000256" key="19">
    <source>
        <dbReference type="PIRSR" id="PIRSR606309-3"/>
    </source>
</evidence>
<feature type="binding site" evidence="18">
    <location>
        <position position="57"/>
    </location>
    <ligand>
        <name>substrate</name>
    </ligand>
</feature>
<dbReference type="InterPro" id="IPR006309">
    <property type="entry name" value="DnaQ_proteo"/>
</dbReference>
<feature type="binding site" evidence="18">
    <location>
        <position position="155"/>
    </location>
    <ligand>
        <name>substrate</name>
    </ligand>
</feature>
<keyword evidence="6 20" id="KW-0235">DNA replication</keyword>
<feature type="active site" description="Proton acceptor" evidence="17">
    <location>
        <position position="150"/>
    </location>
</feature>